<dbReference type="InterPro" id="IPR046431">
    <property type="entry name" value="FAF_dom"/>
</dbReference>
<comment type="similarity">
    <text evidence="1">Belongs to the fantastic four family.</text>
</comment>
<protein>
    <recommendedName>
        <fullName evidence="3">FAF domain-containing protein</fullName>
    </recommendedName>
</protein>
<dbReference type="EnsemblPlants" id="Solyc10g018270.1.1">
    <property type="protein sequence ID" value="Solyc10g018270.1.1.1"/>
    <property type="gene ID" value="Solyc10g018270.1"/>
</dbReference>
<evidence type="ECO:0000259" key="3">
    <source>
        <dbReference type="Pfam" id="PF11250"/>
    </source>
</evidence>
<feature type="region of interest" description="Disordered" evidence="2">
    <location>
        <begin position="108"/>
        <end position="136"/>
    </location>
</feature>
<dbReference type="AlphaFoldDB" id="A0A3Q7IDY5"/>
<evidence type="ECO:0000256" key="2">
    <source>
        <dbReference type="SAM" id="MobiDB-lite"/>
    </source>
</evidence>
<dbReference type="InParanoid" id="A0A3Q7IDY5"/>
<dbReference type="RefSeq" id="XP_019071453.1">
    <property type="nucleotide sequence ID" value="XM_019215908.1"/>
</dbReference>
<dbReference type="InterPro" id="IPR021410">
    <property type="entry name" value="FAF"/>
</dbReference>
<feature type="region of interest" description="Disordered" evidence="2">
    <location>
        <begin position="51"/>
        <end position="72"/>
    </location>
</feature>
<dbReference type="KEGG" id="sly:104649597"/>
<feature type="domain" description="FAF" evidence="3">
    <location>
        <begin position="55"/>
        <end position="109"/>
    </location>
</feature>
<keyword evidence="5" id="KW-1185">Reference proteome</keyword>
<reference evidence="4" key="2">
    <citation type="submission" date="2019-01" db="UniProtKB">
        <authorList>
            <consortium name="EnsemblPlants"/>
        </authorList>
    </citation>
    <scope>IDENTIFICATION</scope>
    <source>
        <strain evidence="4">cv. Heinz 1706</strain>
    </source>
</reference>
<dbReference type="Gramene" id="Solyc10g018270.1.1">
    <property type="protein sequence ID" value="Solyc10g018270.1.1.1"/>
    <property type="gene ID" value="Solyc10g018270.1"/>
</dbReference>
<reference evidence="4" key="1">
    <citation type="journal article" date="2012" name="Nature">
        <title>The tomato genome sequence provides insights into fleshy fruit evolution.</title>
        <authorList>
            <consortium name="Tomato Genome Consortium"/>
        </authorList>
    </citation>
    <scope>NUCLEOTIDE SEQUENCE [LARGE SCALE GENOMIC DNA]</scope>
    <source>
        <strain evidence="4">cv. Heinz 1706</strain>
    </source>
</reference>
<dbReference type="OMA" id="QCFDAVE"/>
<evidence type="ECO:0000256" key="1">
    <source>
        <dbReference type="ARBA" id="ARBA00008690"/>
    </source>
</evidence>
<sequence length="136" mass="15430">MSCTESLGLESFDERTINDDNKKNIENLNDHRVKSSTSFPNCNKTISVKKKENKSFPPPLSSLNQDGKPIFSLKPTRKDGKLELNEVKMDIPSSIVVTSRQQGRLRLNLIPEQEGEDNHNDNDNDNNNDEDEDVVM</sequence>
<evidence type="ECO:0000313" key="5">
    <source>
        <dbReference type="Proteomes" id="UP000004994"/>
    </source>
</evidence>
<accession>A0A3Q7IDY5</accession>
<dbReference type="Pfam" id="PF11250">
    <property type="entry name" value="FAF"/>
    <property type="match status" value="1"/>
</dbReference>
<proteinExistence type="inferred from homology"/>
<dbReference type="PANTHER" id="PTHR33155:SF27">
    <property type="entry name" value="FANTASTIC FOUR-LIKE PROTEIN (DUF3049)"/>
    <property type="match status" value="1"/>
</dbReference>
<feature type="compositionally biased region" description="Acidic residues" evidence="2">
    <location>
        <begin position="123"/>
        <end position="136"/>
    </location>
</feature>
<dbReference type="STRING" id="4081.A0A3Q7IDY5"/>
<name>A0A3Q7IDY5_SOLLC</name>
<evidence type="ECO:0000313" key="4">
    <source>
        <dbReference type="EnsemblPlants" id="Solyc10g018270.1.1.1"/>
    </source>
</evidence>
<gene>
    <name evidence="4" type="primary">LOC104649597</name>
</gene>
<dbReference type="Proteomes" id="UP000004994">
    <property type="component" value="Chromosome 10"/>
</dbReference>
<dbReference type="OrthoDB" id="1300956at2759"/>
<dbReference type="GeneID" id="104649597"/>
<dbReference type="PaxDb" id="4081-Solyc10g018270.1.1"/>
<organism evidence="4">
    <name type="scientific">Solanum lycopersicum</name>
    <name type="common">Tomato</name>
    <name type="synonym">Lycopersicon esculentum</name>
    <dbReference type="NCBI Taxonomy" id="4081"/>
    <lineage>
        <taxon>Eukaryota</taxon>
        <taxon>Viridiplantae</taxon>
        <taxon>Streptophyta</taxon>
        <taxon>Embryophyta</taxon>
        <taxon>Tracheophyta</taxon>
        <taxon>Spermatophyta</taxon>
        <taxon>Magnoliopsida</taxon>
        <taxon>eudicotyledons</taxon>
        <taxon>Gunneridae</taxon>
        <taxon>Pentapetalae</taxon>
        <taxon>asterids</taxon>
        <taxon>lamiids</taxon>
        <taxon>Solanales</taxon>
        <taxon>Solanaceae</taxon>
        <taxon>Solanoideae</taxon>
        <taxon>Solaneae</taxon>
        <taxon>Solanum</taxon>
        <taxon>Solanum subgen. Lycopersicon</taxon>
    </lineage>
</organism>
<dbReference type="PANTHER" id="PTHR33155">
    <property type="entry name" value="FANTASTIC FOUR-LIKE PROTEIN (DUF3049)"/>
    <property type="match status" value="1"/>
</dbReference>